<evidence type="ECO:0000313" key="9">
    <source>
        <dbReference type="EMBL" id="CAB4009985.1"/>
    </source>
</evidence>
<evidence type="ECO:0000256" key="4">
    <source>
        <dbReference type="ARBA" id="ARBA00023172"/>
    </source>
</evidence>
<dbReference type="Proteomes" id="UP001152795">
    <property type="component" value="Unassembled WGS sequence"/>
</dbReference>
<keyword evidence="3 7" id="KW-0227">DNA damage</keyword>
<dbReference type="GO" id="GO:0005634">
    <property type="term" value="C:nucleus"/>
    <property type="evidence" value="ECO:0007669"/>
    <property type="project" value="UniProtKB-SubCell"/>
</dbReference>
<dbReference type="GO" id="GO:0006310">
    <property type="term" value="P:DNA recombination"/>
    <property type="evidence" value="ECO:0007669"/>
    <property type="project" value="UniProtKB-UniRule"/>
</dbReference>
<dbReference type="PANTHER" id="PTHR16140:SF0">
    <property type="entry name" value="NON-STRUCTURAL MAINTENANCE OF CHROMOSOMES ELEMENT 4"/>
    <property type="match status" value="1"/>
</dbReference>
<keyword evidence="4 7" id="KW-0233">DNA recombination</keyword>
<accession>A0A6S7HUX3</accession>
<proteinExistence type="inferred from homology"/>
<dbReference type="InterPro" id="IPR029225">
    <property type="entry name" value="Nse4_Nse3-bd"/>
</dbReference>
<dbReference type="GO" id="GO:0030915">
    <property type="term" value="C:Smc5-Smc6 complex"/>
    <property type="evidence" value="ECO:0007669"/>
    <property type="project" value="UniProtKB-UniRule"/>
</dbReference>
<evidence type="ECO:0000256" key="1">
    <source>
        <dbReference type="ARBA" id="ARBA00004123"/>
    </source>
</evidence>
<reference evidence="9" key="1">
    <citation type="submission" date="2020-04" db="EMBL/GenBank/DDBJ databases">
        <authorList>
            <person name="Alioto T."/>
            <person name="Alioto T."/>
            <person name="Gomez Garrido J."/>
        </authorList>
    </citation>
    <scope>NUCLEOTIDE SEQUENCE</scope>
    <source>
        <strain evidence="9">A484AB</strain>
    </source>
</reference>
<dbReference type="InterPro" id="IPR014854">
    <property type="entry name" value="Nse4_C"/>
</dbReference>
<name>A0A6S7HUX3_PARCT</name>
<keyword evidence="10" id="KW-1185">Reference proteome</keyword>
<gene>
    <name evidence="9" type="ORF">PACLA_8A040764</name>
</gene>
<evidence type="ECO:0000256" key="7">
    <source>
        <dbReference type="RuleBase" id="RU365071"/>
    </source>
</evidence>
<comment type="subunit">
    <text evidence="7">Component of the SMC5-SMC6 complex.</text>
</comment>
<evidence type="ECO:0000256" key="6">
    <source>
        <dbReference type="ARBA" id="ARBA00023242"/>
    </source>
</evidence>
<dbReference type="GO" id="GO:0006281">
    <property type="term" value="P:DNA repair"/>
    <property type="evidence" value="ECO:0007669"/>
    <property type="project" value="UniProtKB-UniRule"/>
</dbReference>
<evidence type="ECO:0000313" key="10">
    <source>
        <dbReference type="Proteomes" id="UP001152795"/>
    </source>
</evidence>
<dbReference type="OrthoDB" id="361242at2759"/>
<comment type="subcellular location">
    <subcellularLocation>
        <location evidence="1 7">Nucleus</location>
    </subcellularLocation>
</comment>
<sequence length="332" mass="37964">MSEADKNEDPFQDPIERRNLRFKYRQLITDTEQKRDEYVQPDSDGLHQVLGEGNALFKKVRRTREAALDAQFLVLVSNLGFEQAQHLQTGIVTFEPRTFAEKLITFMGGRCVEDETDEEGNPQDVRLESLDWKKIGKIAANSFRRTAAVEFMHGPLSMDAPVRKEKKPREKKTGEKPGAAAKVTPQQLVKVDNNNEEATTKEVQRVFEALMRVTDPGDDKDPKVVSFFEFVTNPDSFSQTVENIFHLSFLINKGNAAIELDEDGLPDVYPAEPFSEKEEYGDVDTSRKQVVMPFTMEDWRNIVSAFKIKKPMIPTRRTTHVDATQEEDMEED</sequence>
<dbReference type="Pfam" id="PF08743">
    <property type="entry name" value="Nse4_C"/>
    <property type="match status" value="1"/>
</dbReference>
<dbReference type="Pfam" id="PF15412">
    <property type="entry name" value="Nse4-Nse3_bdg"/>
    <property type="match status" value="1"/>
</dbReference>
<feature type="region of interest" description="Disordered" evidence="8">
    <location>
        <begin position="161"/>
        <end position="180"/>
    </location>
</feature>
<keyword evidence="5 7" id="KW-0234">DNA repair</keyword>
<feature type="compositionally biased region" description="Basic and acidic residues" evidence="8">
    <location>
        <begin position="161"/>
        <end position="175"/>
    </location>
</feature>
<comment type="function">
    <text evidence="7">Component of the SMC5-SMC6 complex, that promotes sister chromatid alignment after DNA damage and facilitates double-stranded DNA breaks (DSBs) repair via homologous recombination between sister chromatids.</text>
</comment>
<comment type="similarity">
    <text evidence="2 7">Belongs to the NSE4 family.</text>
</comment>
<dbReference type="EMBL" id="CACRXK020006643">
    <property type="protein sequence ID" value="CAB4009985.1"/>
    <property type="molecule type" value="Genomic_DNA"/>
</dbReference>
<evidence type="ECO:0000256" key="5">
    <source>
        <dbReference type="ARBA" id="ARBA00023204"/>
    </source>
</evidence>
<protein>
    <recommendedName>
        <fullName evidence="7">Non-structural maintenance of chromosomes element 4</fullName>
    </recommendedName>
</protein>
<keyword evidence="6 7" id="KW-0539">Nucleus</keyword>
<evidence type="ECO:0000256" key="2">
    <source>
        <dbReference type="ARBA" id="ARBA00008997"/>
    </source>
</evidence>
<dbReference type="InterPro" id="IPR027786">
    <property type="entry name" value="Nse4/EID"/>
</dbReference>
<dbReference type="AlphaFoldDB" id="A0A6S7HUX3"/>
<comment type="caution">
    <text evidence="9">The sequence shown here is derived from an EMBL/GenBank/DDBJ whole genome shotgun (WGS) entry which is preliminary data.</text>
</comment>
<organism evidence="9 10">
    <name type="scientific">Paramuricea clavata</name>
    <name type="common">Red gorgonian</name>
    <name type="synonym">Violescent sea-whip</name>
    <dbReference type="NCBI Taxonomy" id="317549"/>
    <lineage>
        <taxon>Eukaryota</taxon>
        <taxon>Metazoa</taxon>
        <taxon>Cnidaria</taxon>
        <taxon>Anthozoa</taxon>
        <taxon>Octocorallia</taxon>
        <taxon>Malacalcyonacea</taxon>
        <taxon>Plexauridae</taxon>
        <taxon>Paramuricea</taxon>
    </lineage>
</organism>
<dbReference type="PANTHER" id="PTHR16140">
    <property type="entry name" value="NON-STRUCTURAL MAINTENANCE OF CHROMOSOMES ELEMENT 4"/>
    <property type="match status" value="1"/>
</dbReference>
<evidence type="ECO:0000256" key="3">
    <source>
        <dbReference type="ARBA" id="ARBA00022763"/>
    </source>
</evidence>
<evidence type="ECO:0000256" key="8">
    <source>
        <dbReference type="SAM" id="MobiDB-lite"/>
    </source>
</evidence>